<evidence type="ECO:0000259" key="2">
    <source>
        <dbReference type="PROSITE" id="PS50866"/>
    </source>
</evidence>
<proteinExistence type="predicted"/>
<evidence type="ECO:0000259" key="1">
    <source>
        <dbReference type="PROSITE" id="PS50191"/>
    </source>
</evidence>
<evidence type="ECO:0000313" key="3">
    <source>
        <dbReference type="Proteomes" id="UP001165740"/>
    </source>
</evidence>
<dbReference type="SUPFAM" id="SSF52087">
    <property type="entry name" value="CRAL/TRIO domain"/>
    <property type="match status" value="1"/>
</dbReference>
<dbReference type="Gene3D" id="2.60.120.680">
    <property type="entry name" value="GOLD domain"/>
    <property type="match status" value="1"/>
</dbReference>
<dbReference type="RefSeq" id="XP_055862838.1">
    <property type="nucleotide sequence ID" value="XM_056006863.1"/>
</dbReference>
<sequence>MNEHLESLTDKQASILVQFRQNVCDLLKHHHNDNFLLRWLRATKFDVKQSEALLRTHLKWREENNIDSLFTEYQPPEVMTKYCPGSFYGQDKEGSIIWIDPVGDIDIHGLLMSAKREGFVKYMIWNMEKSCQLFEVYSKEQDRRVDQVIMIYDLENLGLRHLWKPGIQAFSEVVQIFEEHYSDTIKTIYILNAPKIFSVIFNVLKRFLREETVGKIKFLGANYKEVLLQQIDSDQLPAHWGGTCVDPDGNPRCPSKICPGGMVPKYYYLHNIAVDLSGFSEVIIPRGSSFQLDFVINDVGSALRWQFKTEGFDIRFGIFRRTKDVRQKLRDMEPIVNSKRVKCQLFLEEGSVHCTQIGTYILRFDNAYSLVRSKKLYYLIEVLRPDEQVIPLLDNQEIGH</sequence>
<dbReference type="PROSITE" id="PS50866">
    <property type="entry name" value="GOLD"/>
    <property type="match status" value="1"/>
</dbReference>
<dbReference type="Gene3D" id="3.40.525.10">
    <property type="entry name" value="CRAL-TRIO lipid binding domain"/>
    <property type="match status" value="1"/>
</dbReference>
<dbReference type="Proteomes" id="UP001165740">
    <property type="component" value="Chromosome 12"/>
</dbReference>
<dbReference type="OMA" id="WAFSTVW"/>
<dbReference type="GO" id="GO:0005737">
    <property type="term" value="C:cytoplasm"/>
    <property type="evidence" value="ECO:0007669"/>
    <property type="project" value="TreeGrafter"/>
</dbReference>
<dbReference type="InterPro" id="IPR001251">
    <property type="entry name" value="CRAL-TRIO_dom"/>
</dbReference>
<dbReference type="SMART" id="SM00516">
    <property type="entry name" value="SEC14"/>
    <property type="match status" value="1"/>
</dbReference>
<feature type="domain" description="GOLD" evidence="2">
    <location>
        <begin position="265"/>
        <end position="382"/>
    </location>
</feature>
<dbReference type="SUPFAM" id="SSF46938">
    <property type="entry name" value="CRAL/TRIO N-terminal domain"/>
    <property type="match status" value="1"/>
</dbReference>
<accession>A0A9W2YJ79</accession>
<dbReference type="Pfam" id="PF13897">
    <property type="entry name" value="GOLD_2"/>
    <property type="match status" value="1"/>
</dbReference>
<dbReference type="PANTHER" id="PTHR23324">
    <property type="entry name" value="SEC14 RELATED PROTEIN"/>
    <property type="match status" value="1"/>
</dbReference>
<dbReference type="Pfam" id="PF03765">
    <property type="entry name" value="CRAL_TRIO_N"/>
    <property type="match status" value="1"/>
</dbReference>
<keyword evidence="3" id="KW-1185">Reference proteome</keyword>
<dbReference type="GeneID" id="106072746"/>
<reference evidence="4" key="1">
    <citation type="submission" date="2025-08" db="UniProtKB">
        <authorList>
            <consortium name="RefSeq"/>
        </authorList>
    </citation>
    <scope>IDENTIFICATION</scope>
</reference>
<dbReference type="AlphaFoldDB" id="A0A9W2YJ79"/>
<protein>
    <submittedName>
        <fullName evidence="4">SEC14-like protein 2</fullName>
    </submittedName>
</protein>
<dbReference type="SMART" id="SM01100">
    <property type="entry name" value="CRAL_TRIO_N"/>
    <property type="match status" value="1"/>
</dbReference>
<dbReference type="InterPro" id="IPR051064">
    <property type="entry name" value="SEC14/CRAL-TRIO_domain"/>
</dbReference>
<dbReference type="PROSITE" id="PS50191">
    <property type="entry name" value="CRAL_TRIO"/>
    <property type="match status" value="1"/>
</dbReference>
<dbReference type="InterPro" id="IPR011074">
    <property type="entry name" value="CRAL/TRIO_N_dom"/>
</dbReference>
<name>A0A9W2YJ79_BIOGL</name>
<dbReference type="CDD" id="cd00170">
    <property type="entry name" value="SEC14"/>
    <property type="match status" value="1"/>
</dbReference>
<dbReference type="SUPFAM" id="SSF101576">
    <property type="entry name" value="Supernatant protein factor (SPF), C-terminal domain"/>
    <property type="match status" value="1"/>
</dbReference>
<feature type="domain" description="CRAL-TRIO" evidence="1">
    <location>
        <begin position="75"/>
        <end position="248"/>
    </location>
</feature>
<gene>
    <name evidence="4" type="primary">LOC106072746</name>
</gene>
<dbReference type="PANTHER" id="PTHR23324:SF83">
    <property type="entry name" value="SEC14-LIKE PROTEIN 2"/>
    <property type="match status" value="1"/>
</dbReference>
<dbReference type="InterPro" id="IPR036273">
    <property type="entry name" value="CRAL/TRIO_N_dom_sf"/>
</dbReference>
<dbReference type="InterPro" id="IPR009038">
    <property type="entry name" value="GOLD_dom"/>
</dbReference>
<evidence type="ECO:0000313" key="4">
    <source>
        <dbReference type="RefSeq" id="XP_055862838.1"/>
    </source>
</evidence>
<dbReference type="Pfam" id="PF00650">
    <property type="entry name" value="CRAL_TRIO"/>
    <property type="match status" value="1"/>
</dbReference>
<dbReference type="InterPro" id="IPR036865">
    <property type="entry name" value="CRAL-TRIO_dom_sf"/>
</dbReference>
<organism evidence="3 4">
    <name type="scientific">Biomphalaria glabrata</name>
    <name type="common">Bloodfluke planorb</name>
    <name type="synonym">Freshwater snail</name>
    <dbReference type="NCBI Taxonomy" id="6526"/>
    <lineage>
        <taxon>Eukaryota</taxon>
        <taxon>Metazoa</taxon>
        <taxon>Spiralia</taxon>
        <taxon>Lophotrochozoa</taxon>
        <taxon>Mollusca</taxon>
        <taxon>Gastropoda</taxon>
        <taxon>Heterobranchia</taxon>
        <taxon>Euthyneura</taxon>
        <taxon>Panpulmonata</taxon>
        <taxon>Hygrophila</taxon>
        <taxon>Lymnaeoidea</taxon>
        <taxon>Planorbidae</taxon>
        <taxon>Biomphalaria</taxon>
    </lineage>
</organism>
<dbReference type="OrthoDB" id="1434354at2759"/>
<dbReference type="PRINTS" id="PR00180">
    <property type="entry name" value="CRETINALDHBP"/>
</dbReference>
<dbReference type="InterPro" id="IPR036598">
    <property type="entry name" value="GOLD_dom_sf"/>
</dbReference>